<evidence type="ECO:0000313" key="1">
    <source>
        <dbReference type="EMBL" id="GHI69995.1"/>
    </source>
</evidence>
<dbReference type="EMBL" id="BNEC01000005">
    <property type="protein sequence ID" value="GHI69995.1"/>
    <property type="molecule type" value="Genomic_DNA"/>
</dbReference>
<gene>
    <name evidence="1" type="ORF">Snoj_39130</name>
</gene>
<dbReference type="RefSeq" id="WP_189733814.1">
    <property type="nucleotide sequence ID" value="NZ_BMRL01000002.1"/>
</dbReference>
<name>A0ABQ3SPC1_9ACTN</name>
<dbReference type="Proteomes" id="UP000613974">
    <property type="component" value="Unassembled WGS sequence"/>
</dbReference>
<evidence type="ECO:0000313" key="2">
    <source>
        <dbReference type="Proteomes" id="UP000613974"/>
    </source>
</evidence>
<evidence type="ECO:0008006" key="3">
    <source>
        <dbReference type="Google" id="ProtNLM"/>
    </source>
</evidence>
<proteinExistence type="predicted"/>
<accession>A0ABQ3SPC1</accession>
<protein>
    <recommendedName>
        <fullName evidence="3">Sigma-70 family RNA polymerase sigma factor</fullName>
    </recommendedName>
</protein>
<keyword evidence="2" id="KW-1185">Reference proteome</keyword>
<sequence>MNCTPATHCSVTDDTWPAFTGAPKLSRIVGQTHDVTRAFLVLGIGSTVARRHPDTMTQMPTPGASFYVAPLVCCASSGRQWLTLAGSPVAELPRIDALGRELAARITRPVPPLAAFYVQLVAGTLLIFGLRSRPESAPGPRAEAQEAVAAALQARRAILECTDDNDWKPTVAAFSQTYLGVARTDPQWLEAVSTALLGNWIDVLDMQPPDGDSTLHHLRREAQTVHRQLTPLWERKTGPGRVWMLDHRLPSGEALHELVAGSYQIDDEALAWYPDRRDACAVFDRLKEDEQHVARAFALGGGSWSEAAAATGLPAQVGERVMRKLRRLGLQHQGRRAAVAGSA</sequence>
<organism evidence="1 2">
    <name type="scientific">Streptomyces nojiriensis</name>
    <dbReference type="NCBI Taxonomy" id="66374"/>
    <lineage>
        <taxon>Bacteria</taxon>
        <taxon>Bacillati</taxon>
        <taxon>Actinomycetota</taxon>
        <taxon>Actinomycetes</taxon>
        <taxon>Kitasatosporales</taxon>
        <taxon>Streptomycetaceae</taxon>
        <taxon>Streptomyces</taxon>
    </lineage>
</organism>
<reference evidence="2" key="1">
    <citation type="submission" date="2023-07" db="EMBL/GenBank/DDBJ databases">
        <title>Whole genome shotgun sequence of Streptomyces nojiriensis NBRC 13794.</title>
        <authorList>
            <person name="Komaki H."/>
            <person name="Tamura T."/>
        </authorList>
    </citation>
    <scope>NUCLEOTIDE SEQUENCE [LARGE SCALE GENOMIC DNA]</scope>
    <source>
        <strain evidence="2">NBRC 13794</strain>
    </source>
</reference>
<comment type="caution">
    <text evidence="1">The sequence shown here is derived from an EMBL/GenBank/DDBJ whole genome shotgun (WGS) entry which is preliminary data.</text>
</comment>